<comment type="caution">
    <text evidence="1">The sequence shown here is derived from an EMBL/GenBank/DDBJ whole genome shotgun (WGS) entry which is preliminary data.</text>
</comment>
<gene>
    <name evidence="1" type="ORF">Goari_007216</name>
</gene>
<evidence type="ECO:0000313" key="1">
    <source>
        <dbReference type="EMBL" id="MBA0689488.1"/>
    </source>
</evidence>
<name>A0A7J8XQA6_GOSAI</name>
<organism evidence="1 2">
    <name type="scientific">Gossypium aridum</name>
    <name type="common">American cotton</name>
    <name type="synonym">Erioxylum aridum</name>
    <dbReference type="NCBI Taxonomy" id="34290"/>
    <lineage>
        <taxon>Eukaryota</taxon>
        <taxon>Viridiplantae</taxon>
        <taxon>Streptophyta</taxon>
        <taxon>Embryophyta</taxon>
        <taxon>Tracheophyta</taxon>
        <taxon>Spermatophyta</taxon>
        <taxon>Magnoliopsida</taxon>
        <taxon>eudicotyledons</taxon>
        <taxon>Gunneridae</taxon>
        <taxon>Pentapetalae</taxon>
        <taxon>rosids</taxon>
        <taxon>malvids</taxon>
        <taxon>Malvales</taxon>
        <taxon>Malvaceae</taxon>
        <taxon>Malvoideae</taxon>
        <taxon>Gossypium</taxon>
    </lineage>
</organism>
<reference evidence="1 2" key="1">
    <citation type="journal article" date="2019" name="Genome Biol. Evol.">
        <title>Insights into the evolution of the New World diploid cottons (Gossypium, subgenus Houzingenia) based on genome sequencing.</title>
        <authorList>
            <person name="Grover C.E."/>
            <person name="Arick M.A. 2nd"/>
            <person name="Thrash A."/>
            <person name="Conover J.L."/>
            <person name="Sanders W.S."/>
            <person name="Peterson D.G."/>
            <person name="Frelichowski J.E."/>
            <person name="Scheffler J.A."/>
            <person name="Scheffler B.E."/>
            <person name="Wendel J.F."/>
        </authorList>
    </citation>
    <scope>NUCLEOTIDE SEQUENCE [LARGE SCALE GENOMIC DNA]</scope>
    <source>
        <strain evidence="1">185</strain>
        <tissue evidence="1">Leaf</tissue>
    </source>
</reference>
<proteinExistence type="predicted"/>
<protein>
    <submittedName>
        <fullName evidence="1">Uncharacterized protein</fullName>
    </submittedName>
</protein>
<dbReference type="EMBL" id="JABFAA010000008">
    <property type="protein sequence ID" value="MBA0689488.1"/>
    <property type="molecule type" value="Genomic_DNA"/>
</dbReference>
<evidence type="ECO:0000313" key="2">
    <source>
        <dbReference type="Proteomes" id="UP000593577"/>
    </source>
</evidence>
<dbReference type="Proteomes" id="UP000593577">
    <property type="component" value="Unassembled WGS sequence"/>
</dbReference>
<keyword evidence="2" id="KW-1185">Reference proteome</keyword>
<dbReference type="AlphaFoldDB" id="A0A7J8XQA6"/>
<accession>A0A7J8XQA6</accession>
<feature type="non-terminal residue" evidence="1">
    <location>
        <position position="45"/>
    </location>
</feature>
<sequence>MDLEYDNALLVETLLTGGIANSRMTELRLIHQLLCQTWKARIRHF</sequence>